<accession>A0A5N5F4E6</accession>
<comment type="caution">
    <text evidence="6">The sequence shown here is derived from an EMBL/GenBank/DDBJ whole genome shotgun (WGS) entry which is preliminary data.</text>
</comment>
<comment type="subcellular location">
    <subcellularLocation>
        <location evidence="1">Secreted</location>
    </subcellularLocation>
</comment>
<keyword evidence="7" id="KW-1185">Reference proteome</keyword>
<evidence type="ECO:0000256" key="4">
    <source>
        <dbReference type="ARBA" id="ARBA00022729"/>
    </source>
</evidence>
<evidence type="ECO:0000256" key="2">
    <source>
        <dbReference type="ARBA" id="ARBA00022525"/>
    </source>
</evidence>
<protein>
    <submittedName>
        <fullName evidence="6">Leucine-rich repeat extensin-like protein 4</fullName>
    </submittedName>
</protein>
<evidence type="ECO:0000313" key="6">
    <source>
        <dbReference type="EMBL" id="KAB2597939.1"/>
    </source>
</evidence>
<dbReference type="PANTHER" id="PTHR32093:SF120">
    <property type="entry name" value="LEUCINE-RICH REPEAT EXTENSIN-LIKE PROTEIN 3-RELATED"/>
    <property type="match status" value="1"/>
</dbReference>
<dbReference type="EMBL" id="SMOL01000768">
    <property type="protein sequence ID" value="KAB2597939.1"/>
    <property type="molecule type" value="Genomic_DNA"/>
</dbReference>
<dbReference type="InterPro" id="IPR032675">
    <property type="entry name" value="LRR_dom_sf"/>
</dbReference>
<dbReference type="PANTHER" id="PTHR32093">
    <property type="entry name" value="LEUCINE-RICH REPEAT EXTENSIN-LIKE PROTEIN 3-RELATED"/>
    <property type="match status" value="1"/>
</dbReference>
<keyword evidence="4" id="KW-0732">Signal</keyword>
<organism evidence="6 7">
    <name type="scientific">Pyrus ussuriensis x Pyrus communis</name>
    <dbReference type="NCBI Taxonomy" id="2448454"/>
    <lineage>
        <taxon>Eukaryota</taxon>
        <taxon>Viridiplantae</taxon>
        <taxon>Streptophyta</taxon>
        <taxon>Embryophyta</taxon>
        <taxon>Tracheophyta</taxon>
        <taxon>Spermatophyta</taxon>
        <taxon>Magnoliopsida</taxon>
        <taxon>eudicotyledons</taxon>
        <taxon>Gunneridae</taxon>
        <taxon>Pentapetalae</taxon>
        <taxon>rosids</taxon>
        <taxon>fabids</taxon>
        <taxon>Rosales</taxon>
        <taxon>Rosaceae</taxon>
        <taxon>Amygdaloideae</taxon>
        <taxon>Maleae</taxon>
        <taxon>Pyrus</taxon>
    </lineage>
</organism>
<reference evidence="7" key="2">
    <citation type="submission" date="2019-10" db="EMBL/GenBank/DDBJ databases">
        <title>A de novo genome assembly of a pear dwarfing rootstock.</title>
        <authorList>
            <person name="Wang F."/>
            <person name="Wang J."/>
            <person name="Li S."/>
            <person name="Zhang Y."/>
            <person name="Fang M."/>
            <person name="Ma L."/>
            <person name="Zhao Y."/>
            <person name="Jiang S."/>
        </authorList>
    </citation>
    <scope>NUCLEOTIDE SEQUENCE [LARGE SCALE GENOMIC DNA]</scope>
</reference>
<reference evidence="6 7" key="1">
    <citation type="submission" date="2019-09" db="EMBL/GenBank/DDBJ databases">
        <authorList>
            <person name="Ou C."/>
        </authorList>
    </citation>
    <scope>NUCLEOTIDE SEQUENCE [LARGE SCALE GENOMIC DNA]</scope>
    <source>
        <strain evidence="6">S2</strain>
        <tissue evidence="6">Leaf</tissue>
    </source>
</reference>
<sequence length="113" mass="12942">MYIGLDYVFRMPSTVALKQAILFDPINITGNWVESNVSKYTEVFYTKVLDNSMIQTVVGIDLNHNDVAGYFPEELGLLTDLALLRINSNRFYGIVPHKFNHLKLLFELDLSNN</sequence>
<evidence type="ECO:0000256" key="3">
    <source>
        <dbReference type="ARBA" id="ARBA00022614"/>
    </source>
</evidence>
<dbReference type="SUPFAM" id="SSF52058">
    <property type="entry name" value="L domain-like"/>
    <property type="match status" value="1"/>
</dbReference>
<keyword evidence="3" id="KW-0433">Leucine-rich repeat</keyword>
<evidence type="ECO:0000256" key="1">
    <source>
        <dbReference type="ARBA" id="ARBA00004613"/>
    </source>
</evidence>
<gene>
    <name evidence="6" type="ORF">D8674_000859</name>
</gene>
<dbReference type="Proteomes" id="UP000327157">
    <property type="component" value="Chromosome 1"/>
</dbReference>
<keyword evidence="5" id="KW-0677">Repeat</keyword>
<evidence type="ECO:0000256" key="5">
    <source>
        <dbReference type="ARBA" id="ARBA00022737"/>
    </source>
</evidence>
<proteinExistence type="predicted"/>
<dbReference type="OrthoDB" id="676979at2759"/>
<dbReference type="AlphaFoldDB" id="A0A5N5F4E6"/>
<name>A0A5N5F4E6_9ROSA</name>
<evidence type="ECO:0000313" key="7">
    <source>
        <dbReference type="Proteomes" id="UP000327157"/>
    </source>
</evidence>
<dbReference type="InterPro" id="IPR051582">
    <property type="entry name" value="LRR_extensin-like_regulator"/>
</dbReference>
<dbReference type="GO" id="GO:0005576">
    <property type="term" value="C:extracellular region"/>
    <property type="evidence" value="ECO:0007669"/>
    <property type="project" value="UniProtKB-SubCell"/>
</dbReference>
<reference evidence="6 7" key="3">
    <citation type="submission" date="2019-11" db="EMBL/GenBank/DDBJ databases">
        <title>A de novo genome assembly of a pear dwarfing rootstock.</title>
        <authorList>
            <person name="Wang F."/>
            <person name="Wang J."/>
            <person name="Li S."/>
            <person name="Zhang Y."/>
            <person name="Fang M."/>
            <person name="Ma L."/>
            <person name="Zhao Y."/>
            <person name="Jiang S."/>
        </authorList>
    </citation>
    <scope>NUCLEOTIDE SEQUENCE [LARGE SCALE GENOMIC DNA]</scope>
    <source>
        <strain evidence="6">S2</strain>
        <tissue evidence="6">Leaf</tissue>
    </source>
</reference>
<dbReference type="Gene3D" id="3.80.10.10">
    <property type="entry name" value="Ribonuclease Inhibitor"/>
    <property type="match status" value="1"/>
</dbReference>
<keyword evidence="2" id="KW-0964">Secreted</keyword>